<dbReference type="EMBL" id="UYSG01010946">
    <property type="protein sequence ID" value="VDL59868.1"/>
    <property type="molecule type" value="Genomic_DNA"/>
</dbReference>
<protein>
    <submittedName>
        <fullName evidence="2 4">Uncharacterized protein</fullName>
    </submittedName>
</protein>
<evidence type="ECO:0000313" key="4">
    <source>
        <dbReference type="WBParaSite" id="HDID_0000755201-mRNA-1"/>
    </source>
</evidence>
<evidence type="ECO:0000256" key="1">
    <source>
        <dbReference type="SAM" id="MobiDB-lite"/>
    </source>
</evidence>
<dbReference type="Proteomes" id="UP000274504">
    <property type="component" value="Unassembled WGS sequence"/>
</dbReference>
<accession>A0A0R3SR02</accession>
<feature type="compositionally biased region" description="Polar residues" evidence="1">
    <location>
        <begin position="338"/>
        <end position="348"/>
    </location>
</feature>
<feature type="compositionally biased region" description="Basic residues" evidence="1">
    <location>
        <begin position="327"/>
        <end position="336"/>
    </location>
</feature>
<gene>
    <name evidence="2" type="ORF">HDID_LOCUS7550</name>
</gene>
<reference evidence="4" key="1">
    <citation type="submission" date="2017-02" db="UniProtKB">
        <authorList>
            <consortium name="WormBaseParasite"/>
        </authorList>
    </citation>
    <scope>IDENTIFICATION</scope>
</reference>
<dbReference type="AlphaFoldDB" id="A0A0R3SR02"/>
<evidence type="ECO:0000313" key="2">
    <source>
        <dbReference type="EMBL" id="VDL59868.1"/>
    </source>
</evidence>
<sequence>MVFDNERPLKMCDSCINSHEGPGSSIHRSKRHNNIFPHDTVTARAISRLSQAIARMTANDTIETDASVLEDIHRKEFTPSSSLTQLSVQTEGLNDTSTFGLFTQRSPLPLLNTGSKRSYNYVVGYSRPLDTRFPFSSASTTSSRRLSNLTRFQQQQPIICDDAASSDTSMLSLTPPRSEPTIGSSADLSSCAEESHPCSFHFSFRQKSWRKRRKERHNSHSTSLVGDCRWNRWRNPNPAIDDDERAHRALKRIDILDIDDDSSEEGPIKKARVTEKVLEIPPSLHRQGRCKCGNHRLRRTASLSPKRSHHRFGEKYEGGAEASSSRNLRKPTKFRKSLLNSRQATPSADHSAHCDSVSHDNHFQEFSSTQPLNGISDEDADGDDECSDASPRKK</sequence>
<reference evidence="2 3" key="2">
    <citation type="submission" date="2018-11" db="EMBL/GenBank/DDBJ databases">
        <authorList>
            <consortium name="Pathogen Informatics"/>
        </authorList>
    </citation>
    <scope>NUCLEOTIDE SEQUENCE [LARGE SCALE GENOMIC DNA]</scope>
</reference>
<dbReference type="OrthoDB" id="6265569at2759"/>
<dbReference type="WBParaSite" id="HDID_0000755201-mRNA-1">
    <property type="protein sequence ID" value="HDID_0000755201-mRNA-1"/>
    <property type="gene ID" value="HDID_0000755201"/>
</dbReference>
<evidence type="ECO:0000313" key="3">
    <source>
        <dbReference type="Proteomes" id="UP000274504"/>
    </source>
</evidence>
<feature type="region of interest" description="Disordered" evidence="1">
    <location>
        <begin position="167"/>
        <end position="188"/>
    </location>
</feature>
<proteinExistence type="predicted"/>
<feature type="compositionally biased region" description="Polar residues" evidence="1">
    <location>
        <begin position="364"/>
        <end position="373"/>
    </location>
</feature>
<name>A0A0R3SR02_HYMDI</name>
<feature type="compositionally biased region" description="Basic and acidic residues" evidence="1">
    <location>
        <begin position="350"/>
        <end position="363"/>
    </location>
</feature>
<feature type="compositionally biased region" description="Acidic residues" evidence="1">
    <location>
        <begin position="376"/>
        <end position="387"/>
    </location>
</feature>
<organism evidence="4">
    <name type="scientific">Hymenolepis diminuta</name>
    <name type="common">Rat tapeworm</name>
    <dbReference type="NCBI Taxonomy" id="6216"/>
    <lineage>
        <taxon>Eukaryota</taxon>
        <taxon>Metazoa</taxon>
        <taxon>Spiralia</taxon>
        <taxon>Lophotrochozoa</taxon>
        <taxon>Platyhelminthes</taxon>
        <taxon>Cestoda</taxon>
        <taxon>Eucestoda</taxon>
        <taxon>Cyclophyllidea</taxon>
        <taxon>Hymenolepididae</taxon>
        <taxon>Hymenolepis</taxon>
    </lineage>
</organism>
<feature type="region of interest" description="Disordered" evidence="1">
    <location>
        <begin position="301"/>
        <end position="394"/>
    </location>
</feature>